<evidence type="ECO:0000256" key="1">
    <source>
        <dbReference type="ARBA" id="ARBA00009861"/>
    </source>
</evidence>
<dbReference type="Pfam" id="PF02458">
    <property type="entry name" value="Transferase"/>
    <property type="match status" value="1"/>
</dbReference>
<keyword evidence="5" id="KW-1185">Reference proteome</keyword>
<accession>A0A067KX21</accession>
<dbReference type="InterPro" id="IPR023213">
    <property type="entry name" value="CAT-like_dom_sf"/>
</dbReference>
<dbReference type="PANTHER" id="PTHR31623:SF33">
    <property type="entry name" value="STEMMADENINE O-ACETYLTRANSFERASE-LIKE"/>
    <property type="match status" value="1"/>
</dbReference>
<evidence type="ECO:0000313" key="5">
    <source>
        <dbReference type="Proteomes" id="UP000027138"/>
    </source>
</evidence>
<evidence type="ECO:0000313" key="4">
    <source>
        <dbReference type="EMBL" id="KDP36810.1"/>
    </source>
</evidence>
<keyword evidence="2" id="KW-0808">Transferase</keyword>
<gene>
    <name evidence="4" type="ORF">JCGZ_08101</name>
</gene>
<sequence length="170" mass="19115">MEPPLPECSLGNIISFAGAVFTTKEKELSELVSQLREAIKKLDIDFLEKIKSGGEDGFSKLYDAMKEVRDLYTSPVFGSEALEFAGFNSWCNFGIYDIDFGWGKPIWATGFAPPVDDSNMPHFNFVFLMDRRTDKGVEALVGLNEDDFNFLEKDTELLQFASINPSLVFN</sequence>
<keyword evidence="3" id="KW-0012">Acyltransferase</keyword>
<organism evidence="4 5">
    <name type="scientific">Jatropha curcas</name>
    <name type="common">Barbados nut</name>
    <dbReference type="NCBI Taxonomy" id="180498"/>
    <lineage>
        <taxon>Eukaryota</taxon>
        <taxon>Viridiplantae</taxon>
        <taxon>Streptophyta</taxon>
        <taxon>Embryophyta</taxon>
        <taxon>Tracheophyta</taxon>
        <taxon>Spermatophyta</taxon>
        <taxon>Magnoliopsida</taxon>
        <taxon>eudicotyledons</taxon>
        <taxon>Gunneridae</taxon>
        <taxon>Pentapetalae</taxon>
        <taxon>rosids</taxon>
        <taxon>fabids</taxon>
        <taxon>Malpighiales</taxon>
        <taxon>Euphorbiaceae</taxon>
        <taxon>Crotonoideae</taxon>
        <taxon>Jatropheae</taxon>
        <taxon>Jatropha</taxon>
    </lineage>
</organism>
<protein>
    <submittedName>
        <fullName evidence="4">Uncharacterized protein</fullName>
    </submittedName>
</protein>
<dbReference type="OrthoDB" id="1932220at2759"/>
<dbReference type="PANTHER" id="PTHR31623">
    <property type="entry name" value="F21J9.9"/>
    <property type="match status" value="1"/>
</dbReference>
<comment type="similarity">
    <text evidence="1">Belongs to the plant acyltransferase family.</text>
</comment>
<dbReference type="AlphaFoldDB" id="A0A067KX21"/>
<dbReference type="Gene3D" id="3.30.559.10">
    <property type="entry name" value="Chloramphenicol acetyltransferase-like domain"/>
    <property type="match status" value="1"/>
</dbReference>
<proteinExistence type="inferred from homology"/>
<evidence type="ECO:0000256" key="3">
    <source>
        <dbReference type="ARBA" id="ARBA00023315"/>
    </source>
</evidence>
<dbReference type="EMBL" id="KK914420">
    <property type="protein sequence ID" value="KDP36810.1"/>
    <property type="molecule type" value="Genomic_DNA"/>
</dbReference>
<dbReference type="Proteomes" id="UP000027138">
    <property type="component" value="Unassembled WGS sequence"/>
</dbReference>
<dbReference type="GO" id="GO:0016746">
    <property type="term" value="F:acyltransferase activity"/>
    <property type="evidence" value="ECO:0007669"/>
    <property type="project" value="UniProtKB-KW"/>
</dbReference>
<evidence type="ECO:0000256" key="2">
    <source>
        <dbReference type="ARBA" id="ARBA00022679"/>
    </source>
</evidence>
<reference evidence="4 5" key="1">
    <citation type="journal article" date="2014" name="PLoS ONE">
        <title>Global Analysis of Gene Expression Profiles in Physic Nut (Jatropha curcas L.) Seedlings Exposed to Salt Stress.</title>
        <authorList>
            <person name="Zhang L."/>
            <person name="Zhang C."/>
            <person name="Wu P."/>
            <person name="Chen Y."/>
            <person name="Li M."/>
            <person name="Jiang H."/>
            <person name="Wu G."/>
        </authorList>
    </citation>
    <scope>NUCLEOTIDE SEQUENCE [LARGE SCALE GENOMIC DNA]</scope>
    <source>
        <strain evidence="5">cv. GZQX0401</strain>
        <tissue evidence="4">Young leaves</tissue>
    </source>
</reference>
<name>A0A067KX21_JATCU</name>